<dbReference type="RefSeq" id="WP_034653833.1">
    <property type="nucleotide sequence ID" value="NZ_BCVB01000007.1"/>
</dbReference>
<protein>
    <submittedName>
        <fullName evidence="1">Uncharacterized protein</fullName>
    </submittedName>
</protein>
<dbReference type="EMBL" id="CP009920">
    <property type="protein sequence ID" value="AJI21056.1"/>
    <property type="molecule type" value="Genomic_DNA"/>
</dbReference>
<evidence type="ECO:0000313" key="1">
    <source>
        <dbReference type="EMBL" id="AJI21056.1"/>
    </source>
</evidence>
<dbReference type="AlphaFoldDB" id="A0A0B6ABY8"/>
<proteinExistence type="predicted"/>
<name>A0A0B6ABY8_PRIM2</name>
<dbReference type="Proteomes" id="UP000031829">
    <property type="component" value="Chromosome"/>
</dbReference>
<organism evidence="1 2">
    <name type="scientific">Priestia megaterium (strain ATCC 14581 / DSM 32 / CCUG 1817 / JCM 2506 / NBRC 15308 / NCIMB 9376 / NCTC 10342 / NRRL B-14308 / VKM B-512 / Ford 19)</name>
    <name type="common">Bacillus megaterium</name>
    <dbReference type="NCBI Taxonomy" id="1348623"/>
    <lineage>
        <taxon>Bacteria</taxon>
        <taxon>Bacillati</taxon>
        <taxon>Bacillota</taxon>
        <taxon>Bacilli</taxon>
        <taxon>Bacillales</taxon>
        <taxon>Bacillaceae</taxon>
        <taxon>Priestia</taxon>
    </lineage>
</organism>
<evidence type="ECO:0000313" key="2">
    <source>
        <dbReference type="Proteomes" id="UP000031829"/>
    </source>
</evidence>
<reference evidence="1 2" key="1">
    <citation type="journal article" date="2015" name="Genome Announc.">
        <title>Complete genome sequences for 35 biothreat assay-relevant bacillus species.</title>
        <authorList>
            <person name="Johnson S.L."/>
            <person name="Daligault H.E."/>
            <person name="Davenport K.W."/>
            <person name="Jaissle J."/>
            <person name="Frey K.G."/>
            <person name="Ladner J.T."/>
            <person name="Broomall S.M."/>
            <person name="Bishop-Lilly K.A."/>
            <person name="Bruce D.C."/>
            <person name="Gibbons H.S."/>
            <person name="Coyne S.R."/>
            <person name="Lo C.C."/>
            <person name="Meincke L."/>
            <person name="Munk A.C."/>
            <person name="Koroleva G.I."/>
            <person name="Rosenzweig C.N."/>
            <person name="Palacios G.F."/>
            <person name="Redden C.L."/>
            <person name="Minogue T.D."/>
            <person name="Chain P.S."/>
        </authorList>
    </citation>
    <scope>NUCLEOTIDE SEQUENCE [LARGE SCALE GENOMIC DNA]</scope>
    <source>
        <strain evidence="2">ATCC 14581 / DSM 32 / JCM 2506 / NBRC 15308 / NCIMB 9376 / NCTC 10342 / NRRL B-14308 / VKM B-512</strain>
    </source>
</reference>
<accession>A0A0B6ABY8</accession>
<gene>
    <name evidence="1" type="ORF">BG04_3387</name>
</gene>
<dbReference type="GeneID" id="93641449"/>
<dbReference type="HOGENOM" id="CLU_646650_0_0_9"/>
<dbReference type="KEGG" id="bmeg:BG04_3387"/>
<sequence length="424" mass="48768">MGILTIFQKRKKEIESFIIATGRDLGCFRLNEKREAIFAVGSLFDLVQMTKKEYKGWKELKASRTINNWAENCINNNVVNDAKEFEQIKLKFKNHRLFEEWDANSILQMKEHNVSKNGVFLNYSSKEDKWIISSFFPKRSISLNQEQYEVWRAAVGTSTIADVVKIVANTSNNDEKKAIEKVIRIAPILVERDLWNIEFFGKAEKYYANEKVIADTIHTEFFDSNSLSANTNIVSLGDEIGYESTSIREKDNMLIMVANKVVTLNSKEHAAWVAFKKGVLTIQDSKELFSVELEEIISVVKMLMDKRVVMKWPESLGVNKQFVLSVSPKGIGIGTKNNKEYKILDVTNGESKFLPYEAYMVWAFSHGYVPIAIIIEKFKMNLNYSQEDASYRVTQWVRLLLNQGVVNLTIIPDKPLVVGWKNQR</sequence>